<evidence type="ECO:0000256" key="3">
    <source>
        <dbReference type="ARBA" id="ARBA00022989"/>
    </source>
</evidence>
<gene>
    <name evidence="7" type="ORF">TSOC_013767</name>
</gene>
<keyword evidence="2 6" id="KW-0812">Transmembrane</keyword>
<evidence type="ECO:0000313" key="8">
    <source>
        <dbReference type="Proteomes" id="UP000236333"/>
    </source>
</evidence>
<protein>
    <submittedName>
        <fullName evidence="7">Adiponectin receptor protein 2</fullName>
    </submittedName>
</protein>
<sequence>MVDLRTNLLVHEVPEWLRFPFILGGYRMGGDFSTCARSLFHLHNEALNAWTMLLGSVLSTASLIFVLTVYHPRGIDVLPFIFFWTSFVTHAPFSICYHLMMPISPAVCDVWRRLDQSFILIMSVQLTFSMSFFVYPRMWQTLLATLLVSMVSARGICMVQQLTADQRGKVTRLVGVSALGYYVPIVVRAILDSRRRRDIDIDSRRGLDIDIVAAVVVPASLAGGALLYECHVPERFFPGKVDRIVSLYFRTI</sequence>
<keyword evidence="8" id="KW-1185">Reference proteome</keyword>
<dbReference type="GO" id="GO:0009744">
    <property type="term" value="P:response to sucrose"/>
    <property type="evidence" value="ECO:0007669"/>
    <property type="project" value="UniProtKB-ARBA"/>
</dbReference>
<proteinExistence type="predicted"/>
<feature type="transmembrane region" description="Helical" evidence="6">
    <location>
        <begin position="49"/>
        <end position="70"/>
    </location>
</feature>
<dbReference type="PANTHER" id="PTHR20855:SF136">
    <property type="match status" value="1"/>
</dbReference>
<feature type="transmembrane region" description="Helical" evidence="6">
    <location>
        <begin position="142"/>
        <end position="164"/>
    </location>
</feature>
<accession>A0A2J7ZJG4</accession>
<dbReference type="Pfam" id="PF03006">
    <property type="entry name" value="HlyIII"/>
    <property type="match status" value="1"/>
</dbReference>
<evidence type="ECO:0000256" key="5">
    <source>
        <dbReference type="PIRSR" id="PIRSR604254-1"/>
    </source>
</evidence>
<dbReference type="AlphaFoldDB" id="A0A2J7ZJG4"/>
<keyword evidence="5" id="KW-0862">Zinc</keyword>
<dbReference type="InterPro" id="IPR004254">
    <property type="entry name" value="AdipoR/HlyIII-related"/>
</dbReference>
<evidence type="ECO:0000256" key="4">
    <source>
        <dbReference type="ARBA" id="ARBA00023136"/>
    </source>
</evidence>
<dbReference type="OrthoDB" id="535992at2759"/>
<evidence type="ECO:0000313" key="7">
    <source>
        <dbReference type="EMBL" id="PNH00413.1"/>
    </source>
</evidence>
<dbReference type="PANTHER" id="PTHR20855">
    <property type="entry name" value="ADIPOR/PROGESTIN RECEPTOR-RELATED"/>
    <property type="match status" value="1"/>
</dbReference>
<comment type="caution">
    <text evidence="7">The sequence shown here is derived from an EMBL/GenBank/DDBJ whole genome shotgun (WGS) entry which is preliminary data.</text>
</comment>
<dbReference type="GO" id="GO:0038023">
    <property type="term" value="F:signaling receptor activity"/>
    <property type="evidence" value="ECO:0007669"/>
    <property type="project" value="TreeGrafter"/>
</dbReference>
<dbReference type="Proteomes" id="UP000236333">
    <property type="component" value="Unassembled WGS sequence"/>
</dbReference>
<evidence type="ECO:0000256" key="1">
    <source>
        <dbReference type="ARBA" id="ARBA00004141"/>
    </source>
</evidence>
<evidence type="ECO:0000256" key="6">
    <source>
        <dbReference type="SAM" id="Phobius"/>
    </source>
</evidence>
<name>A0A2J7ZJG4_9CHLO</name>
<feature type="transmembrane region" description="Helical" evidence="6">
    <location>
        <begin position="116"/>
        <end position="135"/>
    </location>
</feature>
<keyword evidence="4 6" id="KW-0472">Membrane</keyword>
<keyword evidence="7" id="KW-0675">Receptor</keyword>
<keyword evidence="3 6" id="KW-1133">Transmembrane helix</keyword>
<organism evidence="7 8">
    <name type="scientific">Tetrabaena socialis</name>
    <dbReference type="NCBI Taxonomy" id="47790"/>
    <lineage>
        <taxon>Eukaryota</taxon>
        <taxon>Viridiplantae</taxon>
        <taxon>Chlorophyta</taxon>
        <taxon>core chlorophytes</taxon>
        <taxon>Chlorophyceae</taxon>
        <taxon>CS clade</taxon>
        <taxon>Chlamydomonadales</taxon>
        <taxon>Tetrabaenaceae</taxon>
        <taxon>Tetrabaena</taxon>
    </lineage>
</organism>
<feature type="transmembrane region" description="Helical" evidence="6">
    <location>
        <begin position="211"/>
        <end position="228"/>
    </location>
</feature>
<dbReference type="EMBL" id="PGGS01001427">
    <property type="protein sequence ID" value="PNH00413.1"/>
    <property type="molecule type" value="Genomic_DNA"/>
</dbReference>
<feature type="binding site" evidence="5">
    <location>
        <position position="98"/>
    </location>
    <ligand>
        <name>Zn(2+)</name>
        <dbReference type="ChEBI" id="CHEBI:29105"/>
    </ligand>
</feature>
<reference evidence="7 8" key="1">
    <citation type="journal article" date="2017" name="Mol. Biol. Evol.">
        <title>The 4-celled Tetrabaena socialis nuclear genome reveals the essential components for genetic control of cell number at the origin of multicellularity in the volvocine lineage.</title>
        <authorList>
            <person name="Featherston J."/>
            <person name="Arakaki Y."/>
            <person name="Hanschen E.R."/>
            <person name="Ferris P.J."/>
            <person name="Michod R.E."/>
            <person name="Olson B.J.S.C."/>
            <person name="Nozaki H."/>
            <person name="Durand P.M."/>
        </authorList>
    </citation>
    <scope>NUCLEOTIDE SEQUENCE [LARGE SCALE GENOMIC DNA]</scope>
    <source>
        <strain evidence="7 8">NIES-571</strain>
    </source>
</reference>
<feature type="transmembrane region" description="Helical" evidence="6">
    <location>
        <begin position="170"/>
        <end position="191"/>
    </location>
</feature>
<comment type="subcellular location">
    <subcellularLocation>
        <location evidence="1">Membrane</location>
        <topology evidence="1">Multi-pass membrane protein</topology>
    </subcellularLocation>
</comment>
<feature type="transmembrane region" description="Helical" evidence="6">
    <location>
        <begin position="77"/>
        <end position="100"/>
    </location>
</feature>
<evidence type="ECO:0000256" key="2">
    <source>
        <dbReference type="ARBA" id="ARBA00022692"/>
    </source>
</evidence>
<dbReference type="GO" id="GO:0046872">
    <property type="term" value="F:metal ion binding"/>
    <property type="evidence" value="ECO:0007669"/>
    <property type="project" value="UniProtKB-KW"/>
</dbReference>
<keyword evidence="5" id="KW-0479">Metal-binding</keyword>
<dbReference type="GO" id="GO:0016020">
    <property type="term" value="C:membrane"/>
    <property type="evidence" value="ECO:0007669"/>
    <property type="project" value="UniProtKB-SubCell"/>
</dbReference>